<accession>A0A2P2PPY4</accession>
<name>A0A2P2PPY4_RHIMU</name>
<proteinExistence type="predicted"/>
<reference evidence="1" key="1">
    <citation type="submission" date="2018-02" db="EMBL/GenBank/DDBJ databases">
        <title>Rhizophora mucronata_Transcriptome.</title>
        <authorList>
            <person name="Meera S.P."/>
            <person name="Sreeshan A."/>
            <person name="Augustine A."/>
        </authorList>
    </citation>
    <scope>NUCLEOTIDE SEQUENCE</scope>
    <source>
        <tissue evidence="1">Leaf</tissue>
    </source>
</reference>
<protein>
    <submittedName>
        <fullName evidence="1">Uncharacterized protein</fullName>
    </submittedName>
</protein>
<evidence type="ECO:0000313" key="1">
    <source>
        <dbReference type="EMBL" id="MBX56765.1"/>
    </source>
</evidence>
<organism evidence="1">
    <name type="scientific">Rhizophora mucronata</name>
    <name type="common">Asiatic mangrove</name>
    <dbReference type="NCBI Taxonomy" id="61149"/>
    <lineage>
        <taxon>Eukaryota</taxon>
        <taxon>Viridiplantae</taxon>
        <taxon>Streptophyta</taxon>
        <taxon>Embryophyta</taxon>
        <taxon>Tracheophyta</taxon>
        <taxon>Spermatophyta</taxon>
        <taxon>Magnoliopsida</taxon>
        <taxon>eudicotyledons</taxon>
        <taxon>Gunneridae</taxon>
        <taxon>Pentapetalae</taxon>
        <taxon>rosids</taxon>
        <taxon>fabids</taxon>
        <taxon>Malpighiales</taxon>
        <taxon>Rhizophoraceae</taxon>
        <taxon>Rhizophora</taxon>
    </lineage>
</organism>
<dbReference type="EMBL" id="GGEC01076281">
    <property type="protein sequence ID" value="MBX56765.1"/>
    <property type="molecule type" value="Transcribed_RNA"/>
</dbReference>
<sequence length="29" mass="3440">MCLNKNDLKHTAYFTSKYASHILLHHESH</sequence>
<dbReference type="AlphaFoldDB" id="A0A2P2PPY4"/>